<dbReference type="SUPFAM" id="SSF46894">
    <property type="entry name" value="C-terminal effector domain of the bipartite response regulators"/>
    <property type="match status" value="1"/>
</dbReference>
<feature type="region of interest" description="Disordered" evidence="1">
    <location>
        <begin position="60"/>
        <end position="79"/>
    </location>
</feature>
<name>A0AAE3IYI1_9RHOB</name>
<dbReference type="PROSITE" id="PS50043">
    <property type="entry name" value="HTH_LUXR_2"/>
    <property type="match status" value="1"/>
</dbReference>
<evidence type="ECO:0000313" key="3">
    <source>
        <dbReference type="EMBL" id="MCV6824433.1"/>
    </source>
</evidence>
<dbReference type="PRINTS" id="PR00038">
    <property type="entry name" value="HTHLUXR"/>
</dbReference>
<dbReference type="AlphaFoldDB" id="A0AAE3IYI1"/>
<dbReference type="Pfam" id="PF00196">
    <property type="entry name" value="GerE"/>
    <property type="match status" value="1"/>
</dbReference>
<dbReference type="SMART" id="SM00421">
    <property type="entry name" value="HTH_LUXR"/>
    <property type="match status" value="1"/>
</dbReference>
<dbReference type="GO" id="GO:0003677">
    <property type="term" value="F:DNA binding"/>
    <property type="evidence" value="ECO:0007669"/>
    <property type="project" value="InterPro"/>
</dbReference>
<dbReference type="Proteomes" id="UP001208041">
    <property type="component" value="Unassembled WGS sequence"/>
</dbReference>
<evidence type="ECO:0000259" key="2">
    <source>
        <dbReference type="PROSITE" id="PS50043"/>
    </source>
</evidence>
<gene>
    <name evidence="3" type="ORF">OH136_07665</name>
</gene>
<keyword evidence="4" id="KW-1185">Reference proteome</keyword>
<dbReference type="EMBL" id="JAOYFC010000001">
    <property type="protein sequence ID" value="MCV6824433.1"/>
    <property type="molecule type" value="Genomic_DNA"/>
</dbReference>
<organism evidence="3 4">
    <name type="scientific">Halocynthiibacter halioticoli</name>
    <dbReference type="NCBI Taxonomy" id="2986804"/>
    <lineage>
        <taxon>Bacteria</taxon>
        <taxon>Pseudomonadati</taxon>
        <taxon>Pseudomonadota</taxon>
        <taxon>Alphaproteobacteria</taxon>
        <taxon>Rhodobacterales</taxon>
        <taxon>Paracoccaceae</taxon>
        <taxon>Halocynthiibacter</taxon>
    </lineage>
</organism>
<dbReference type="InterPro" id="IPR016032">
    <property type="entry name" value="Sig_transdc_resp-reg_C-effctor"/>
</dbReference>
<dbReference type="Gene3D" id="1.10.10.10">
    <property type="entry name" value="Winged helix-like DNA-binding domain superfamily/Winged helix DNA-binding domain"/>
    <property type="match status" value="1"/>
</dbReference>
<dbReference type="InterPro" id="IPR036388">
    <property type="entry name" value="WH-like_DNA-bd_sf"/>
</dbReference>
<dbReference type="GO" id="GO:0006355">
    <property type="term" value="P:regulation of DNA-templated transcription"/>
    <property type="evidence" value="ECO:0007669"/>
    <property type="project" value="InterPro"/>
</dbReference>
<sequence length="278" mass="30866">MSNTVSAPEGRVLTDVDMIGAIAHWCECLQGRNDLNSALKLLAESLNAKAVALARVSRDGSSPTKSVLYDSPDSKSTRHPLTRSYARALIGDYLLRTKVGAIWFKTLIDTESENALTEFHRNRGLNEMVVIPLEVHGKTIDVLEVHFAHRLDAGLHAILNILTPTFTETWKNRAPGLVTRSMLHRVTQKEPVGQGGLPIMSLENPAHLSRAEYRVCLLLCKGLSNGRICNELSICDSTLRTHLRNIYLKTNMSSQAELTHNLLTMQAMPEPQPLEKRA</sequence>
<feature type="domain" description="HTH luxR-type" evidence="2">
    <location>
        <begin position="201"/>
        <end position="266"/>
    </location>
</feature>
<accession>A0AAE3IYI1</accession>
<dbReference type="InterPro" id="IPR000792">
    <property type="entry name" value="Tscrpt_reg_LuxR_C"/>
</dbReference>
<evidence type="ECO:0000256" key="1">
    <source>
        <dbReference type="SAM" id="MobiDB-lite"/>
    </source>
</evidence>
<reference evidence="3" key="1">
    <citation type="submission" date="2022-10" db="EMBL/GenBank/DDBJ databases">
        <authorList>
            <person name="Yue Y."/>
        </authorList>
    </citation>
    <scope>NUCLEOTIDE SEQUENCE</scope>
    <source>
        <strain evidence="3">Z654</strain>
    </source>
</reference>
<dbReference type="RefSeq" id="WP_263953240.1">
    <property type="nucleotide sequence ID" value="NZ_JAOYFC010000001.1"/>
</dbReference>
<protein>
    <submittedName>
        <fullName evidence="3">Helix-turn-helix transcriptional regulator</fullName>
    </submittedName>
</protein>
<evidence type="ECO:0000313" key="4">
    <source>
        <dbReference type="Proteomes" id="UP001208041"/>
    </source>
</evidence>
<comment type="caution">
    <text evidence="3">The sequence shown here is derived from an EMBL/GenBank/DDBJ whole genome shotgun (WGS) entry which is preliminary data.</text>
</comment>
<proteinExistence type="predicted"/>